<dbReference type="Proteomes" id="UP000472276">
    <property type="component" value="Unassembled WGS sequence"/>
</dbReference>
<dbReference type="AlphaFoldDB" id="A0AAZ1XY91"/>
<keyword evidence="2" id="KW-1185">Reference proteome</keyword>
<accession>A0AAZ1XY91</accession>
<name>A0AAZ1XY91_OREAU</name>
<reference evidence="1" key="3">
    <citation type="submission" date="2025-09" db="UniProtKB">
        <authorList>
            <consortium name="Ensembl"/>
        </authorList>
    </citation>
    <scope>IDENTIFICATION</scope>
</reference>
<protein>
    <submittedName>
        <fullName evidence="1">Uncharacterized protein</fullName>
    </submittedName>
</protein>
<dbReference type="Ensembl" id="ENSOABT00000076272.1">
    <property type="protein sequence ID" value="ENSOABP00000072508.1"/>
    <property type="gene ID" value="ENSOABG00000031045.1"/>
</dbReference>
<evidence type="ECO:0000313" key="2">
    <source>
        <dbReference type="Proteomes" id="UP000472276"/>
    </source>
</evidence>
<reference evidence="1" key="2">
    <citation type="submission" date="2025-08" db="UniProtKB">
        <authorList>
            <consortium name="Ensembl"/>
        </authorList>
    </citation>
    <scope>IDENTIFICATION</scope>
</reference>
<evidence type="ECO:0000313" key="1">
    <source>
        <dbReference type="Ensembl" id="ENSOABP00000072508.1"/>
    </source>
</evidence>
<sequence length="82" mass="9321">RTQHYLPLVAMPCNYIANSQLLSHDRPKELIHLSAGSHWVYTVPFLKAAVQLPLLQCFGVHHLVPFLFPSIHLTTPFSQVPH</sequence>
<reference evidence="2" key="1">
    <citation type="submission" date="2020-03" db="EMBL/GenBank/DDBJ databases">
        <title>Evolution of repeat sequences and sex chromosomes of tilapia species revealed by chromosome-level genomes.</title>
        <authorList>
            <person name="Xu L."/>
            <person name="Tao W."/>
            <person name="Wang D."/>
            <person name="Zhou Q."/>
        </authorList>
    </citation>
    <scope>NUCLEOTIDE SEQUENCE [LARGE SCALE GENOMIC DNA]</scope>
    <source>
        <strain evidence="2">Israel</strain>
    </source>
</reference>
<organism evidence="1 2">
    <name type="scientific">Oreochromis aureus</name>
    <name type="common">Israeli tilapia</name>
    <name type="synonym">Chromis aureus</name>
    <dbReference type="NCBI Taxonomy" id="47969"/>
    <lineage>
        <taxon>Eukaryota</taxon>
        <taxon>Metazoa</taxon>
        <taxon>Chordata</taxon>
        <taxon>Craniata</taxon>
        <taxon>Vertebrata</taxon>
        <taxon>Euteleostomi</taxon>
        <taxon>Actinopterygii</taxon>
        <taxon>Neopterygii</taxon>
        <taxon>Teleostei</taxon>
        <taxon>Neoteleostei</taxon>
        <taxon>Acanthomorphata</taxon>
        <taxon>Ovalentaria</taxon>
        <taxon>Cichlomorphae</taxon>
        <taxon>Cichliformes</taxon>
        <taxon>Cichlidae</taxon>
        <taxon>African cichlids</taxon>
        <taxon>Pseudocrenilabrinae</taxon>
        <taxon>Oreochromini</taxon>
        <taxon>Oreochromis</taxon>
    </lineage>
</organism>
<proteinExistence type="predicted"/>